<reference evidence="2" key="1">
    <citation type="journal article" date="2019" name="Int. J. Syst. Evol. Microbiol.">
        <title>The Global Catalogue of Microorganisms (GCM) 10K type strain sequencing project: providing services to taxonomists for standard genome sequencing and annotation.</title>
        <authorList>
            <consortium name="The Broad Institute Genomics Platform"/>
            <consortium name="The Broad Institute Genome Sequencing Center for Infectious Disease"/>
            <person name="Wu L."/>
            <person name="Ma J."/>
        </authorList>
    </citation>
    <scope>NUCLEOTIDE SEQUENCE [LARGE SCALE GENOMIC DNA]</scope>
    <source>
        <strain evidence="2">JCM 18401</strain>
    </source>
</reference>
<keyword evidence="2" id="KW-1185">Reference proteome</keyword>
<dbReference type="RefSeq" id="WP_345332140.1">
    <property type="nucleotide sequence ID" value="NZ_BAABJZ010000002.1"/>
</dbReference>
<proteinExistence type="predicted"/>
<accession>A0ABP9E9B2</accession>
<sequence length="214" mass="23923">MYIIFPNDPTTDFMDPVLDAVNNLVIDGSLKVIRCAADDPSYEKARREIQDIPPGSKVVFIGHSTSSMLFGGESVDYPRAALVKKDEMGLFKDRQLFLISCFSAGLMKSSRPFRNKASCLGFGLLPSEIGELGDHGNISKIGLTEEDILSFREILSEVMSYLVAHWLDDGKTLYSTYDLFKVLVNKKINDCLLKENNARLAELLFYISHEAVVE</sequence>
<evidence type="ECO:0000313" key="2">
    <source>
        <dbReference type="Proteomes" id="UP001499988"/>
    </source>
</evidence>
<protein>
    <recommendedName>
        <fullName evidence="3">CHAT domain-containing protein</fullName>
    </recommendedName>
</protein>
<evidence type="ECO:0008006" key="3">
    <source>
        <dbReference type="Google" id="ProtNLM"/>
    </source>
</evidence>
<organism evidence="1 2">
    <name type="scientific">Ferrimonas pelagia</name>
    <dbReference type="NCBI Taxonomy" id="1177826"/>
    <lineage>
        <taxon>Bacteria</taxon>
        <taxon>Pseudomonadati</taxon>
        <taxon>Pseudomonadota</taxon>
        <taxon>Gammaproteobacteria</taxon>
        <taxon>Alteromonadales</taxon>
        <taxon>Ferrimonadaceae</taxon>
        <taxon>Ferrimonas</taxon>
    </lineage>
</organism>
<dbReference type="EMBL" id="BAABJZ010000002">
    <property type="protein sequence ID" value="GAA4871838.1"/>
    <property type="molecule type" value="Genomic_DNA"/>
</dbReference>
<dbReference type="Proteomes" id="UP001499988">
    <property type="component" value="Unassembled WGS sequence"/>
</dbReference>
<gene>
    <name evidence="1" type="ORF">GCM10023333_00820</name>
</gene>
<evidence type="ECO:0000313" key="1">
    <source>
        <dbReference type="EMBL" id="GAA4871838.1"/>
    </source>
</evidence>
<comment type="caution">
    <text evidence="1">The sequence shown here is derived from an EMBL/GenBank/DDBJ whole genome shotgun (WGS) entry which is preliminary data.</text>
</comment>
<name>A0ABP9E9B2_9GAMM</name>